<reference evidence="1 2" key="1">
    <citation type="submission" date="2022-10" db="EMBL/GenBank/DDBJ databases">
        <title>Defluviimonas sp. CAU 1641 isolated from mud.</title>
        <authorList>
            <person name="Kim W."/>
        </authorList>
    </citation>
    <scope>NUCLEOTIDE SEQUENCE [LARGE SCALE GENOMIC DNA]</scope>
    <source>
        <strain evidence="1 2">CAU 1641</strain>
    </source>
</reference>
<comment type="caution">
    <text evidence="1">The sequence shown here is derived from an EMBL/GenBank/DDBJ whole genome shotgun (WGS) entry which is preliminary data.</text>
</comment>
<gene>
    <name evidence="1" type="ORF">OM960_15260</name>
</gene>
<keyword evidence="2" id="KW-1185">Reference proteome</keyword>
<accession>A0ABT3J5E6</accession>
<organism evidence="1 2">
    <name type="scientific">Defluviimonas salinarum</name>
    <dbReference type="NCBI Taxonomy" id="2992147"/>
    <lineage>
        <taxon>Bacteria</taxon>
        <taxon>Pseudomonadati</taxon>
        <taxon>Pseudomonadota</taxon>
        <taxon>Alphaproteobacteria</taxon>
        <taxon>Rhodobacterales</taxon>
        <taxon>Paracoccaceae</taxon>
        <taxon>Albidovulum</taxon>
    </lineage>
</organism>
<dbReference type="RefSeq" id="WP_264772549.1">
    <property type="nucleotide sequence ID" value="NZ_JAPDOG010000014.1"/>
</dbReference>
<protein>
    <submittedName>
        <fullName evidence="1">Uncharacterized protein</fullName>
    </submittedName>
</protein>
<sequence>MALEIMHIDTNRVEGVLDGVLPFALEREGTNLIARINSWSRRIADRSITTIAEMRLTAYEALARYREDLARA</sequence>
<evidence type="ECO:0000313" key="1">
    <source>
        <dbReference type="EMBL" id="MCW3782915.1"/>
    </source>
</evidence>
<dbReference type="Proteomes" id="UP001207582">
    <property type="component" value="Unassembled WGS sequence"/>
</dbReference>
<proteinExistence type="predicted"/>
<name>A0ABT3J5E6_9RHOB</name>
<evidence type="ECO:0000313" key="2">
    <source>
        <dbReference type="Proteomes" id="UP001207582"/>
    </source>
</evidence>
<dbReference type="EMBL" id="JAPDOG010000014">
    <property type="protein sequence ID" value="MCW3782915.1"/>
    <property type="molecule type" value="Genomic_DNA"/>
</dbReference>